<protein>
    <submittedName>
        <fullName evidence="6">Kinase</fullName>
    </submittedName>
</protein>
<dbReference type="AlphaFoldDB" id="A0A4Y4E198"/>
<accession>A0A4Y4E198</accession>
<reference evidence="6 7" key="1">
    <citation type="submission" date="2019-06" db="EMBL/GenBank/DDBJ databases">
        <title>Whole genome shotgun sequence of Cellulosimicrobium cellulans NBRC 15516.</title>
        <authorList>
            <person name="Hosoyama A."/>
            <person name="Uohara A."/>
            <person name="Ohji S."/>
            <person name="Ichikawa N."/>
        </authorList>
    </citation>
    <scope>NUCLEOTIDE SEQUENCE [LARGE SCALE GENOMIC DNA]</scope>
    <source>
        <strain evidence="6 7">NBRC 15516</strain>
    </source>
</reference>
<evidence type="ECO:0000313" key="6">
    <source>
        <dbReference type="EMBL" id="GED09358.1"/>
    </source>
</evidence>
<feature type="domain" description="HipA N-terminal subdomain 1" evidence="5">
    <location>
        <begin position="4"/>
        <end position="106"/>
    </location>
</feature>
<dbReference type="GO" id="GO:0004674">
    <property type="term" value="F:protein serine/threonine kinase activity"/>
    <property type="evidence" value="ECO:0007669"/>
    <property type="project" value="TreeGrafter"/>
</dbReference>
<feature type="domain" description="HipA-like C-terminal" evidence="4">
    <location>
        <begin position="149"/>
        <end position="368"/>
    </location>
</feature>
<evidence type="ECO:0000256" key="1">
    <source>
        <dbReference type="ARBA" id="ARBA00010164"/>
    </source>
</evidence>
<keyword evidence="2" id="KW-0808">Transferase</keyword>
<evidence type="ECO:0000313" key="7">
    <source>
        <dbReference type="Proteomes" id="UP000316659"/>
    </source>
</evidence>
<dbReference type="RefSeq" id="WP_141388900.1">
    <property type="nucleotide sequence ID" value="NZ_BJNZ01000006.1"/>
</dbReference>
<evidence type="ECO:0000256" key="2">
    <source>
        <dbReference type="ARBA" id="ARBA00022679"/>
    </source>
</evidence>
<dbReference type="Pfam" id="PF13657">
    <property type="entry name" value="Couple_hipA"/>
    <property type="match status" value="1"/>
</dbReference>
<evidence type="ECO:0000259" key="5">
    <source>
        <dbReference type="Pfam" id="PF13657"/>
    </source>
</evidence>
<organism evidence="6 7">
    <name type="scientific">Cellulosimicrobium cellulans</name>
    <name type="common">Arthrobacter luteus</name>
    <dbReference type="NCBI Taxonomy" id="1710"/>
    <lineage>
        <taxon>Bacteria</taxon>
        <taxon>Bacillati</taxon>
        <taxon>Actinomycetota</taxon>
        <taxon>Actinomycetes</taxon>
        <taxon>Micrococcales</taxon>
        <taxon>Promicromonosporaceae</taxon>
        <taxon>Cellulosimicrobium</taxon>
    </lineage>
</organism>
<dbReference type="InterPro" id="IPR017508">
    <property type="entry name" value="HipA_N1"/>
</dbReference>
<comment type="caution">
    <text evidence="6">The sequence shown here is derived from an EMBL/GenBank/DDBJ whole genome shotgun (WGS) entry which is preliminary data.</text>
</comment>
<sequence length="409" mass="44361">MGDLHVELYGRLVGRLVGTSSRTFDFRTDRSVLEHWPPGSTVLSESVPLSLVENRARAARRRNYFAELLPEGRVLNDLAARARIGESDVVGLLARFGRDVAGAVELYDPDAPGEPRTPRATPLTDEQVGALLRDTRGMPLGNSPYSGKSSLAGVQDKIVLALVDDVWHQVHDGYPSTHILKPDSAANPTIIYDEEYTSRIAAHLGVTHGMPRLHEFDGRTALVIERYDRSPHAPRGRLHQEDMNQALGARGDEKYQEIGGRVSLVRIAQVLRRAAGPSAVEQLLRYVTLSVAVGNLDMHAKNVSMLHLPDGTARIAPMYDVVPLRHQPTDGRLAMAVNGAYVHSTVTAGDLVAEGEAWGSRTAADVVRSTLVEVASAVGRETPDARAQPGLQDEIAGFTRNLLAGRPTG</sequence>
<evidence type="ECO:0000259" key="4">
    <source>
        <dbReference type="Pfam" id="PF07804"/>
    </source>
</evidence>
<dbReference type="PANTHER" id="PTHR37419">
    <property type="entry name" value="SERINE/THREONINE-PROTEIN KINASE TOXIN HIPA"/>
    <property type="match status" value="1"/>
</dbReference>
<dbReference type="Proteomes" id="UP000316659">
    <property type="component" value="Unassembled WGS sequence"/>
</dbReference>
<dbReference type="InterPro" id="IPR012893">
    <property type="entry name" value="HipA-like_C"/>
</dbReference>
<name>A0A4Y4E198_CELCE</name>
<gene>
    <name evidence="6" type="ORF">CCE02nite_13570</name>
</gene>
<dbReference type="GO" id="GO:0005829">
    <property type="term" value="C:cytosol"/>
    <property type="evidence" value="ECO:0007669"/>
    <property type="project" value="TreeGrafter"/>
</dbReference>
<keyword evidence="3 6" id="KW-0418">Kinase</keyword>
<dbReference type="PANTHER" id="PTHR37419:SF1">
    <property type="entry name" value="SERINE_THREONINE-PROTEIN KINASE TOXIN HIPA"/>
    <property type="match status" value="1"/>
</dbReference>
<dbReference type="InterPro" id="IPR052028">
    <property type="entry name" value="HipA_Ser/Thr_kinase"/>
</dbReference>
<dbReference type="EMBL" id="BJNZ01000006">
    <property type="protein sequence ID" value="GED09358.1"/>
    <property type="molecule type" value="Genomic_DNA"/>
</dbReference>
<comment type="similarity">
    <text evidence="1">Belongs to the HipA Ser/Thr kinase family.</text>
</comment>
<dbReference type="NCBIfam" id="TIGR03071">
    <property type="entry name" value="couple_hipA"/>
    <property type="match status" value="1"/>
</dbReference>
<evidence type="ECO:0000256" key="3">
    <source>
        <dbReference type="ARBA" id="ARBA00022777"/>
    </source>
</evidence>
<proteinExistence type="inferred from homology"/>
<dbReference type="Pfam" id="PF07804">
    <property type="entry name" value="HipA_C"/>
    <property type="match status" value="1"/>
</dbReference>